<dbReference type="PANTHER" id="PTHR44757:SF2">
    <property type="entry name" value="BIOFILM ARCHITECTURE MAINTENANCE PROTEIN MBAA"/>
    <property type="match status" value="1"/>
</dbReference>
<dbReference type="InterPro" id="IPR029787">
    <property type="entry name" value="Nucleotide_cyclase"/>
</dbReference>
<sequence>MTHSSQYGHLVHIATHEELRLYELIPNVVWVFDIDKHGWWWGNSAAVEFWGLGSLQALIDKDLSGDTQGARDRTLQTFELAVRDGLTVDPWTTYPNGKPKTLLMMHRAVLLGPERHRGIIAYINEQVNMGEQPENLLLMEAMRYTRVPATTFTLDGDPVVENPAATDAYNYLYNQPLDEGMCAFVARFADPAQGHACLQRVQAGEEGRWDFIMQTVEGPRRHSVDIRRTRHPLNGDFLFLMVEYDFTELYEALEAVESARAELHDIAMKDRLTGVHSLHYMQEAAKAELAHADRHQQVLWLMFIDLDGFKSINDNFGHNTGDEVLREAARRLQAVIREEDLLARIGGDEFVVLFAHDNTEADASSIAQRMLDTLTQPIHALGHEAHISASIGIARFPDDGKDLESLLKAADGAMYRVKKSGKNGFVYVRG</sequence>
<gene>
    <name evidence="3" type="ORF">SAMN02745729_12235</name>
</gene>
<comment type="cofactor">
    <cofactor evidence="1">
        <name>Mg(2+)</name>
        <dbReference type="ChEBI" id="CHEBI:18420"/>
    </cofactor>
</comment>
<dbReference type="Proteomes" id="UP000242469">
    <property type="component" value="Unassembled WGS sequence"/>
</dbReference>
<dbReference type="Pfam" id="PF00990">
    <property type="entry name" value="GGDEF"/>
    <property type="match status" value="1"/>
</dbReference>
<dbReference type="AlphaFoldDB" id="A0A1H4GY78"/>
<evidence type="ECO:0000256" key="1">
    <source>
        <dbReference type="ARBA" id="ARBA00001946"/>
    </source>
</evidence>
<reference evidence="4" key="1">
    <citation type="submission" date="2016-10" db="EMBL/GenBank/DDBJ databases">
        <authorList>
            <person name="Varghese N."/>
            <person name="Submissions S."/>
        </authorList>
    </citation>
    <scope>NUCLEOTIDE SEQUENCE [LARGE SCALE GENOMIC DNA]</scope>
    <source>
        <strain evidence="4">DSM 11526</strain>
    </source>
</reference>
<dbReference type="EMBL" id="FNRJ01000022">
    <property type="protein sequence ID" value="SEB14504.1"/>
    <property type="molecule type" value="Genomic_DNA"/>
</dbReference>
<accession>A0A1H4GY78</accession>
<dbReference type="SUPFAM" id="SSF55073">
    <property type="entry name" value="Nucleotide cyclase"/>
    <property type="match status" value="1"/>
</dbReference>
<dbReference type="RefSeq" id="WP_091827932.1">
    <property type="nucleotide sequence ID" value="NZ_FNRJ01000022.1"/>
</dbReference>
<dbReference type="InterPro" id="IPR000160">
    <property type="entry name" value="GGDEF_dom"/>
</dbReference>
<evidence type="ECO:0000259" key="2">
    <source>
        <dbReference type="PROSITE" id="PS50887"/>
    </source>
</evidence>
<dbReference type="STRING" id="1122198.SAMN02745729_12235"/>
<evidence type="ECO:0000313" key="3">
    <source>
        <dbReference type="EMBL" id="SEB14504.1"/>
    </source>
</evidence>
<dbReference type="GO" id="GO:0003824">
    <property type="term" value="F:catalytic activity"/>
    <property type="evidence" value="ECO:0007669"/>
    <property type="project" value="UniProtKB-ARBA"/>
</dbReference>
<evidence type="ECO:0000313" key="4">
    <source>
        <dbReference type="Proteomes" id="UP000242469"/>
    </source>
</evidence>
<dbReference type="Gene3D" id="3.30.70.270">
    <property type="match status" value="1"/>
</dbReference>
<dbReference type="CDD" id="cd01949">
    <property type="entry name" value="GGDEF"/>
    <property type="match status" value="1"/>
</dbReference>
<dbReference type="FunFam" id="3.30.70.270:FF:000001">
    <property type="entry name" value="Diguanylate cyclase domain protein"/>
    <property type="match status" value="1"/>
</dbReference>
<name>A0A1H4GY78_9GAMM</name>
<dbReference type="PROSITE" id="PS50887">
    <property type="entry name" value="GGDEF"/>
    <property type="match status" value="1"/>
</dbReference>
<feature type="domain" description="GGDEF" evidence="2">
    <location>
        <begin position="297"/>
        <end position="430"/>
    </location>
</feature>
<dbReference type="NCBIfam" id="TIGR00254">
    <property type="entry name" value="GGDEF"/>
    <property type="match status" value="1"/>
</dbReference>
<dbReference type="OrthoDB" id="9812260at2"/>
<dbReference type="InterPro" id="IPR052155">
    <property type="entry name" value="Biofilm_reg_signaling"/>
</dbReference>
<dbReference type="InterPro" id="IPR043128">
    <property type="entry name" value="Rev_trsase/Diguanyl_cyclase"/>
</dbReference>
<organism evidence="3 4">
    <name type="scientific">Marinobacterium iners DSM 11526</name>
    <dbReference type="NCBI Taxonomy" id="1122198"/>
    <lineage>
        <taxon>Bacteria</taxon>
        <taxon>Pseudomonadati</taxon>
        <taxon>Pseudomonadota</taxon>
        <taxon>Gammaproteobacteria</taxon>
        <taxon>Oceanospirillales</taxon>
        <taxon>Oceanospirillaceae</taxon>
        <taxon>Marinobacterium</taxon>
    </lineage>
</organism>
<keyword evidence="4" id="KW-1185">Reference proteome</keyword>
<dbReference type="SMART" id="SM00267">
    <property type="entry name" value="GGDEF"/>
    <property type="match status" value="1"/>
</dbReference>
<protein>
    <submittedName>
        <fullName evidence="3">Diguanylate cyclase (GGDEF) domain-containing protein</fullName>
    </submittedName>
</protein>
<proteinExistence type="predicted"/>
<dbReference type="PANTHER" id="PTHR44757">
    <property type="entry name" value="DIGUANYLATE CYCLASE DGCP"/>
    <property type="match status" value="1"/>
</dbReference>